<feature type="compositionally biased region" description="Low complexity" evidence="1">
    <location>
        <begin position="206"/>
        <end position="217"/>
    </location>
</feature>
<reference evidence="2 3" key="1">
    <citation type="submission" date="2017-05" db="EMBL/GenBank/DDBJ databases">
        <title>The Genome Sequence of Tsuchiyaea wingfieldii DSM 27421.</title>
        <authorList>
            <person name="Cuomo C."/>
            <person name="Passer A."/>
            <person name="Billmyre B."/>
            <person name="Heitman J."/>
        </authorList>
    </citation>
    <scope>NUCLEOTIDE SEQUENCE [LARGE SCALE GENOMIC DNA]</scope>
    <source>
        <strain evidence="2 3">DSM 27421</strain>
    </source>
</reference>
<gene>
    <name evidence="2" type="ORF">B9479_006327</name>
</gene>
<feature type="region of interest" description="Disordered" evidence="1">
    <location>
        <begin position="28"/>
        <end position="99"/>
    </location>
</feature>
<feature type="compositionally biased region" description="Basic and acidic residues" evidence="1">
    <location>
        <begin position="167"/>
        <end position="188"/>
    </location>
</feature>
<feature type="compositionally biased region" description="Basic and acidic residues" evidence="1">
    <location>
        <begin position="82"/>
        <end position="95"/>
    </location>
</feature>
<dbReference type="AlphaFoldDB" id="A0A5D3AS48"/>
<feature type="compositionally biased region" description="Polar residues" evidence="1">
    <location>
        <begin position="144"/>
        <end position="155"/>
    </location>
</feature>
<evidence type="ECO:0000313" key="2">
    <source>
        <dbReference type="EMBL" id="TYJ53049.1"/>
    </source>
</evidence>
<name>A0A5D3AS48_9TREE</name>
<evidence type="ECO:0000313" key="3">
    <source>
        <dbReference type="Proteomes" id="UP000322245"/>
    </source>
</evidence>
<feature type="compositionally biased region" description="Basic and acidic residues" evidence="1">
    <location>
        <begin position="127"/>
        <end position="138"/>
    </location>
</feature>
<accession>A0A5D3AS48</accession>
<keyword evidence="3" id="KW-1185">Reference proteome</keyword>
<comment type="caution">
    <text evidence="2">The sequence shown here is derived from an EMBL/GenBank/DDBJ whole genome shotgun (WGS) entry which is preliminary data.</text>
</comment>
<evidence type="ECO:0000256" key="1">
    <source>
        <dbReference type="SAM" id="MobiDB-lite"/>
    </source>
</evidence>
<proteinExistence type="predicted"/>
<feature type="region of interest" description="Disordered" evidence="1">
    <location>
        <begin position="118"/>
        <end position="194"/>
    </location>
</feature>
<dbReference type="EMBL" id="NIDF01000104">
    <property type="protein sequence ID" value="TYJ53049.1"/>
    <property type="molecule type" value="Genomic_DNA"/>
</dbReference>
<dbReference type="Proteomes" id="UP000322245">
    <property type="component" value="Unassembled WGS sequence"/>
</dbReference>
<sequence>MSGTSIKPRITPSILWHKANVYKRWGTMGSTRADRRNLTPDAQPLFRSPHPLDPKQRPRWPYEKSEDGFDSSTSSDSWNSLDYEREEREEFERKTGPRRYCCGSSFDEAGAATLDALALPPPHVSAKGRDRVAREAARKAASIPTPSQPLASSPHAQLPERNPANCDESKERSPKRQKMDKGKGKADDTDASLDAAVLSQLESVAAGLASKSGSSSVDPPDEEKRKVHDYLMRSIREENSTMSVEAANKVFGESPEDADCLVPAESGEA</sequence>
<feature type="region of interest" description="Disordered" evidence="1">
    <location>
        <begin position="206"/>
        <end position="225"/>
    </location>
</feature>
<feature type="compositionally biased region" description="Low complexity" evidence="1">
    <location>
        <begin position="70"/>
        <end position="81"/>
    </location>
</feature>
<organism evidence="2 3">
    <name type="scientific">Cryptococcus floricola</name>
    <dbReference type="NCBI Taxonomy" id="2591691"/>
    <lineage>
        <taxon>Eukaryota</taxon>
        <taxon>Fungi</taxon>
        <taxon>Dikarya</taxon>
        <taxon>Basidiomycota</taxon>
        <taxon>Agaricomycotina</taxon>
        <taxon>Tremellomycetes</taxon>
        <taxon>Tremellales</taxon>
        <taxon>Cryptococcaceae</taxon>
        <taxon>Cryptococcus</taxon>
    </lineage>
</organism>
<feature type="compositionally biased region" description="Basic and acidic residues" evidence="1">
    <location>
        <begin position="50"/>
        <end position="67"/>
    </location>
</feature>
<protein>
    <submittedName>
        <fullName evidence="2">Uncharacterized protein</fullName>
    </submittedName>
</protein>